<organism evidence="9 10">
    <name type="scientific">Polaribacter filamentus</name>
    <dbReference type="NCBI Taxonomy" id="53483"/>
    <lineage>
        <taxon>Bacteria</taxon>
        <taxon>Pseudomonadati</taxon>
        <taxon>Bacteroidota</taxon>
        <taxon>Flavobacteriia</taxon>
        <taxon>Flavobacteriales</taxon>
        <taxon>Flavobacteriaceae</taxon>
    </lineage>
</organism>
<dbReference type="Pfam" id="PF07980">
    <property type="entry name" value="SusD_RagB"/>
    <property type="match status" value="1"/>
</dbReference>
<dbReference type="InterPro" id="IPR033985">
    <property type="entry name" value="SusD-like_N"/>
</dbReference>
<feature type="chain" id="PRO_5015751886" evidence="6">
    <location>
        <begin position="22"/>
        <end position="441"/>
    </location>
</feature>
<evidence type="ECO:0000313" key="10">
    <source>
        <dbReference type="Proteomes" id="UP000239522"/>
    </source>
</evidence>
<dbReference type="InterPro" id="IPR011990">
    <property type="entry name" value="TPR-like_helical_dom_sf"/>
</dbReference>
<dbReference type="GO" id="GO:0009279">
    <property type="term" value="C:cell outer membrane"/>
    <property type="evidence" value="ECO:0007669"/>
    <property type="project" value="UniProtKB-SubCell"/>
</dbReference>
<evidence type="ECO:0000256" key="3">
    <source>
        <dbReference type="ARBA" id="ARBA00022729"/>
    </source>
</evidence>
<dbReference type="SUPFAM" id="SSF48452">
    <property type="entry name" value="TPR-like"/>
    <property type="match status" value="1"/>
</dbReference>
<dbReference type="Pfam" id="PF14322">
    <property type="entry name" value="SusD-like_3"/>
    <property type="match status" value="1"/>
</dbReference>
<keyword evidence="10" id="KW-1185">Reference proteome</keyword>
<evidence type="ECO:0000256" key="2">
    <source>
        <dbReference type="ARBA" id="ARBA00006275"/>
    </source>
</evidence>
<dbReference type="RefSeq" id="WP_104809622.1">
    <property type="nucleotide sequence ID" value="NZ_MQUA01000013.1"/>
</dbReference>
<feature type="domain" description="RagB/SusD" evidence="7">
    <location>
        <begin position="322"/>
        <end position="406"/>
    </location>
</feature>
<sequence>MKKIILTVCLLLTIISCDVLDAEPQSSIEASEAFKTKKDIDKGILGAYASFQSLSYYGRTFHLFSDLSADNLSHPLAATAAVYAEVNNNNILPENGSVSGIWSLAYDGINVANNVVQKVPTIEGMTSEEQDKALAELYFIRALNHFNLLNYFGGVPIKLEPTIGVDNLDAPRNTVGEVYAQIIDDLTFAADKLTTSGNKTRASKFAAKALLARVYLYQKDYPKAIAMATDVIKNGNYSLLTNYRDVFTDESSESIFEIFFSQLERNRIAEYNFPTSLNGRREVEPSVDLVSSYQTGDARFNASLAFAGTNAYAIKYDDLSLGADNVIVLRLADIYLIRAEAEANLPTVNDQAVRDDINKIRNRANLGSTSETSVSKLVRIIENERRFEFAFEGHRWFDLVRTNRATAVLPNVKSINQTLFPIPIDEILTNNDPGMVQNPGY</sequence>
<accession>A0A2S7KXQ7</accession>
<evidence type="ECO:0000256" key="4">
    <source>
        <dbReference type="ARBA" id="ARBA00023136"/>
    </source>
</evidence>
<feature type="domain" description="SusD-like N-terminal" evidence="8">
    <location>
        <begin position="20"/>
        <end position="216"/>
    </location>
</feature>
<name>A0A2S7KXQ7_9FLAO</name>
<comment type="caution">
    <text evidence="9">The sequence shown here is derived from an EMBL/GenBank/DDBJ whole genome shotgun (WGS) entry which is preliminary data.</text>
</comment>
<dbReference type="Proteomes" id="UP000239522">
    <property type="component" value="Unassembled WGS sequence"/>
</dbReference>
<keyword evidence="5" id="KW-0998">Cell outer membrane</keyword>
<evidence type="ECO:0000259" key="7">
    <source>
        <dbReference type="Pfam" id="PF07980"/>
    </source>
</evidence>
<dbReference type="CDD" id="cd08977">
    <property type="entry name" value="SusD"/>
    <property type="match status" value="1"/>
</dbReference>
<comment type="subcellular location">
    <subcellularLocation>
        <location evidence="1">Cell outer membrane</location>
    </subcellularLocation>
</comment>
<dbReference type="OrthoDB" id="5694214at2"/>
<keyword evidence="3 6" id="KW-0732">Signal</keyword>
<keyword evidence="4" id="KW-0472">Membrane</keyword>
<evidence type="ECO:0000259" key="8">
    <source>
        <dbReference type="Pfam" id="PF14322"/>
    </source>
</evidence>
<dbReference type="InterPro" id="IPR012944">
    <property type="entry name" value="SusD_RagB_dom"/>
</dbReference>
<evidence type="ECO:0000256" key="1">
    <source>
        <dbReference type="ARBA" id="ARBA00004442"/>
    </source>
</evidence>
<evidence type="ECO:0000256" key="5">
    <source>
        <dbReference type="ARBA" id="ARBA00023237"/>
    </source>
</evidence>
<dbReference type="PROSITE" id="PS51257">
    <property type="entry name" value="PROKAR_LIPOPROTEIN"/>
    <property type="match status" value="1"/>
</dbReference>
<reference evidence="9 10" key="1">
    <citation type="submission" date="2016-11" db="EMBL/GenBank/DDBJ databases">
        <title>Trade-off between light-utilization and light-protection in marine flavobacteria.</title>
        <authorList>
            <person name="Kumagai Y."/>
        </authorList>
    </citation>
    <scope>NUCLEOTIDE SEQUENCE [LARGE SCALE GENOMIC DNA]</scope>
    <source>
        <strain evidence="9 10">ATCC 700397</strain>
    </source>
</reference>
<evidence type="ECO:0000313" key="9">
    <source>
        <dbReference type="EMBL" id="PQB07411.1"/>
    </source>
</evidence>
<proteinExistence type="inferred from homology"/>
<feature type="signal peptide" evidence="6">
    <location>
        <begin position="1"/>
        <end position="21"/>
    </location>
</feature>
<evidence type="ECO:0000256" key="6">
    <source>
        <dbReference type="SAM" id="SignalP"/>
    </source>
</evidence>
<comment type="similarity">
    <text evidence="2">Belongs to the SusD family.</text>
</comment>
<gene>
    <name evidence="9" type="ORF">BST83_09740</name>
</gene>
<dbReference type="Gene3D" id="1.25.40.390">
    <property type="match status" value="1"/>
</dbReference>
<dbReference type="AlphaFoldDB" id="A0A2S7KXQ7"/>
<dbReference type="EMBL" id="MQUA01000013">
    <property type="protein sequence ID" value="PQB07411.1"/>
    <property type="molecule type" value="Genomic_DNA"/>
</dbReference>
<protein>
    <submittedName>
        <fullName evidence="9">RagB/SusD family nutrient uptake outer membrane protein</fullName>
    </submittedName>
</protein>